<dbReference type="Proteomes" id="UP000050525">
    <property type="component" value="Unassembled WGS sequence"/>
</dbReference>
<comment type="caution">
    <text evidence="1">The sequence shown here is derived from an EMBL/GenBank/DDBJ whole genome shotgun (WGS) entry which is preliminary data.</text>
</comment>
<accession>A0A151PI97</accession>
<gene>
    <name evidence="1" type="ORF">Y1Q_0004174</name>
</gene>
<reference evidence="1 2" key="1">
    <citation type="journal article" date="2012" name="Genome Biol.">
        <title>Sequencing three crocodilian genomes to illuminate the evolution of archosaurs and amniotes.</title>
        <authorList>
            <person name="St John J.A."/>
            <person name="Braun E.L."/>
            <person name="Isberg S.R."/>
            <person name="Miles L.G."/>
            <person name="Chong A.Y."/>
            <person name="Gongora J."/>
            <person name="Dalzell P."/>
            <person name="Moran C."/>
            <person name="Bed'hom B."/>
            <person name="Abzhanov A."/>
            <person name="Burgess S.C."/>
            <person name="Cooksey A.M."/>
            <person name="Castoe T.A."/>
            <person name="Crawford N.G."/>
            <person name="Densmore L.D."/>
            <person name="Drew J.C."/>
            <person name="Edwards S.V."/>
            <person name="Faircloth B.C."/>
            <person name="Fujita M.K."/>
            <person name="Greenwold M.J."/>
            <person name="Hoffmann F.G."/>
            <person name="Howard J.M."/>
            <person name="Iguchi T."/>
            <person name="Janes D.E."/>
            <person name="Khan S.Y."/>
            <person name="Kohno S."/>
            <person name="de Koning A.J."/>
            <person name="Lance S.L."/>
            <person name="McCarthy F.M."/>
            <person name="McCormack J.E."/>
            <person name="Merchant M.E."/>
            <person name="Peterson D.G."/>
            <person name="Pollock D.D."/>
            <person name="Pourmand N."/>
            <person name="Raney B.J."/>
            <person name="Roessler K.A."/>
            <person name="Sanford J.R."/>
            <person name="Sawyer R.H."/>
            <person name="Schmidt C.J."/>
            <person name="Triplett E.W."/>
            <person name="Tuberville T.D."/>
            <person name="Venegas-Anaya M."/>
            <person name="Howard J.T."/>
            <person name="Jarvis E.D."/>
            <person name="Guillette L.J.Jr."/>
            <person name="Glenn T.C."/>
            <person name="Green R.E."/>
            <person name="Ray D.A."/>
        </authorList>
    </citation>
    <scope>NUCLEOTIDE SEQUENCE [LARGE SCALE GENOMIC DNA]</scope>
    <source>
        <strain evidence="1">KSC_2009_1</strain>
    </source>
</reference>
<proteinExistence type="predicted"/>
<name>A0A151PI97_ALLMI</name>
<protein>
    <submittedName>
        <fullName evidence="1">Uncharacterized protein</fullName>
    </submittedName>
</protein>
<evidence type="ECO:0000313" key="2">
    <source>
        <dbReference type="Proteomes" id="UP000050525"/>
    </source>
</evidence>
<organism evidence="1 2">
    <name type="scientific">Alligator mississippiensis</name>
    <name type="common">American alligator</name>
    <dbReference type="NCBI Taxonomy" id="8496"/>
    <lineage>
        <taxon>Eukaryota</taxon>
        <taxon>Metazoa</taxon>
        <taxon>Chordata</taxon>
        <taxon>Craniata</taxon>
        <taxon>Vertebrata</taxon>
        <taxon>Euteleostomi</taxon>
        <taxon>Archelosauria</taxon>
        <taxon>Archosauria</taxon>
        <taxon>Crocodylia</taxon>
        <taxon>Alligatoridae</taxon>
        <taxon>Alligatorinae</taxon>
        <taxon>Alligator</taxon>
    </lineage>
</organism>
<dbReference type="AlphaFoldDB" id="A0A151PI97"/>
<sequence length="88" mass="9812">MGRESEWYLEKVQGLPCGISHTYLVGKPGGAAVCPSHTQDHPCTPRRIPANLIIPLLITFPLCCPWNYKYHSLKLGTSRTECGNFVNK</sequence>
<evidence type="ECO:0000313" key="1">
    <source>
        <dbReference type="EMBL" id="KYO48817.1"/>
    </source>
</evidence>
<dbReference type="EMBL" id="AKHW03000179">
    <property type="protein sequence ID" value="KYO48817.1"/>
    <property type="molecule type" value="Genomic_DNA"/>
</dbReference>
<keyword evidence="2" id="KW-1185">Reference proteome</keyword>